<feature type="region of interest" description="Disordered" evidence="1">
    <location>
        <begin position="20"/>
        <end position="42"/>
    </location>
</feature>
<dbReference type="Gramene" id="OBART12G03960.1">
    <property type="protein sequence ID" value="OBART12G03960.1"/>
    <property type="gene ID" value="OBART12G03960"/>
</dbReference>
<sequence length="89" mass="9938">MAALFLFSTGVEQQITLKLPYQQQEEEEEDAPRRSPPCLRRRRWSRLTGGVTSPEVGTATRLIHGVTLKGLDPVVVVVVMEMEMAAELS</sequence>
<dbReference type="HOGENOM" id="CLU_2458311_0_0_1"/>
<evidence type="ECO:0000313" key="2">
    <source>
        <dbReference type="EnsemblPlants" id="OBART12G03960.1"/>
    </source>
</evidence>
<keyword evidence="3" id="KW-1185">Reference proteome</keyword>
<evidence type="ECO:0000313" key="3">
    <source>
        <dbReference type="Proteomes" id="UP000026960"/>
    </source>
</evidence>
<dbReference type="AlphaFoldDB" id="A0A0D3HRS7"/>
<organism evidence="2">
    <name type="scientific">Oryza barthii</name>
    <dbReference type="NCBI Taxonomy" id="65489"/>
    <lineage>
        <taxon>Eukaryota</taxon>
        <taxon>Viridiplantae</taxon>
        <taxon>Streptophyta</taxon>
        <taxon>Embryophyta</taxon>
        <taxon>Tracheophyta</taxon>
        <taxon>Spermatophyta</taxon>
        <taxon>Magnoliopsida</taxon>
        <taxon>Liliopsida</taxon>
        <taxon>Poales</taxon>
        <taxon>Poaceae</taxon>
        <taxon>BOP clade</taxon>
        <taxon>Oryzoideae</taxon>
        <taxon>Oryzeae</taxon>
        <taxon>Oryzinae</taxon>
        <taxon>Oryza</taxon>
    </lineage>
</organism>
<dbReference type="EnsemblPlants" id="OBART12G03960.1">
    <property type="protein sequence ID" value="OBART12G03960.1"/>
    <property type="gene ID" value="OBART12G03960"/>
</dbReference>
<reference evidence="2" key="2">
    <citation type="submission" date="2015-03" db="UniProtKB">
        <authorList>
            <consortium name="EnsemblPlants"/>
        </authorList>
    </citation>
    <scope>IDENTIFICATION</scope>
</reference>
<proteinExistence type="predicted"/>
<name>A0A0D3HRS7_9ORYZ</name>
<protein>
    <submittedName>
        <fullName evidence="2">Uncharacterized protein</fullName>
    </submittedName>
</protein>
<reference evidence="2" key="1">
    <citation type="journal article" date="2009" name="Rice">
        <title>De Novo Next Generation Sequencing of Plant Genomes.</title>
        <authorList>
            <person name="Rounsley S."/>
            <person name="Marri P.R."/>
            <person name="Yu Y."/>
            <person name="He R."/>
            <person name="Sisneros N."/>
            <person name="Goicoechea J.L."/>
            <person name="Lee S.J."/>
            <person name="Angelova A."/>
            <person name="Kudrna D."/>
            <person name="Luo M."/>
            <person name="Affourtit J."/>
            <person name="Desany B."/>
            <person name="Knight J."/>
            <person name="Niazi F."/>
            <person name="Egholm M."/>
            <person name="Wing R.A."/>
        </authorList>
    </citation>
    <scope>NUCLEOTIDE SEQUENCE [LARGE SCALE GENOMIC DNA]</scope>
    <source>
        <strain evidence="2">cv. IRGC 105608</strain>
    </source>
</reference>
<dbReference type="PaxDb" id="65489-OBART12G03960.1"/>
<accession>A0A0D3HRS7</accession>
<dbReference type="Proteomes" id="UP000026960">
    <property type="component" value="Chromosome 12"/>
</dbReference>
<evidence type="ECO:0000256" key="1">
    <source>
        <dbReference type="SAM" id="MobiDB-lite"/>
    </source>
</evidence>